<sequence>MSKQHIHIGVEDADSGFERFIEAWHKAEVGEVEQAEIHLNFEDLAMLTAILTPKRLELMKTLRQHGPFSVRALAKQLKRDYKNVHADANALEEVDLIQRTEDRLLVAPWDVIDAHVRLVA</sequence>
<protein>
    <recommendedName>
        <fullName evidence="2">HTH marR-type domain-containing protein</fullName>
    </recommendedName>
</protein>
<dbReference type="InterPro" id="IPR036390">
    <property type="entry name" value="WH_DNA-bd_sf"/>
</dbReference>
<gene>
    <name evidence="1" type="ORF">MNBD_GAMMA14-712</name>
</gene>
<evidence type="ECO:0008006" key="2">
    <source>
        <dbReference type="Google" id="ProtNLM"/>
    </source>
</evidence>
<dbReference type="InterPro" id="IPR036388">
    <property type="entry name" value="WH-like_DNA-bd_sf"/>
</dbReference>
<dbReference type="EMBL" id="UOFM01000295">
    <property type="protein sequence ID" value="VAW79143.1"/>
    <property type="molecule type" value="Genomic_DNA"/>
</dbReference>
<name>A0A3B0YSS2_9ZZZZ</name>
<dbReference type="Gene3D" id="1.10.10.10">
    <property type="entry name" value="Winged helix-like DNA-binding domain superfamily/Winged helix DNA-binding domain"/>
    <property type="match status" value="1"/>
</dbReference>
<dbReference type="Pfam" id="PF25212">
    <property type="entry name" value="HVO_A0114"/>
    <property type="match status" value="1"/>
</dbReference>
<dbReference type="AlphaFoldDB" id="A0A3B0YSS2"/>
<evidence type="ECO:0000313" key="1">
    <source>
        <dbReference type="EMBL" id="VAW79143.1"/>
    </source>
</evidence>
<proteinExistence type="predicted"/>
<dbReference type="SUPFAM" id="SSF46785">
    <property type="entry name" value="Winged helix' DNA-binding domain"/>
    <property type="match status" value="1"/>
</dbReference>
<reference evidence="1" key="1">
    <citation type="submission" date="2018-06" db="EMBL/GenBank/DDBJ databases">
        <authorList>
            <person name="Zhirakovskaya E."/>
        </authorList>
    </citation>
    <scope>NUCLEOTIDE SEQUENCE</scope>
</reference>
<organism evidence="1">
    <name type="scientific">hydrothermal vent metagenome</name>
    <dbReference type="NCBI Taxonomy" id="652676"/>
    <lineage>
        <taxon>unclassified sequences</taxon>
        <taxon>metagenomes</taxon>
        <taxon>ecological metagenomes</taxon>
    </lineage>
</organism>
<accession>A0A3B0YSS2</accession>